<comment type="caution">
    <text evidence="2">The sequence shown here is derived from an EMBL/GenBank/DDBJ whole genome shotgun (WGS) entry which is preliminary data.</text>
</comment>
<feature type="region of interest" description="Disordered" evidence="1">
    <location>
        <begin position="131"/>
        <end position="154"/>
    </location>
</feature>
<dbReference type="AlphaFoldDB" id="A0AAN9IGY7"/>
<dbReference type="Proteomes" id="UP001359559">
    <property type="component" value="Unassembled WGS sequence"/>
</dbReference>
<keyword evidence="3" id="KW-1185">Reference proteome</keyword>
<accession>A0AAN9IGY7</accession>
<reference evidence="2 3" key="1">
    <citation type="submission" date="2024-01" db="EMBL/GenBank/DDBJ databases">
        <title>The genomes of 5 underutilized Papilionoideae crops provide insights into root nodulation and disease resistance.</title>
        <authorList>
            <person name="Yuan L."/>
        </authorList>
    </citation>
    <scope>NUCLEOTIDE SEQUENCE [LARGE SCALE GENOMIC DNA]</scope>
    <source>
        <strain evidence="2">LY-2023</strain>
        <tissue evidence="2">Leaf</tissue>
    </source>
</reference>
<protein>
    <submittedName>
        <fullName evidence="2">Uncharacterized protein</fullName>
    </submittedName>
</protein>
<dbReference type="EMBL" id="JAYKXN010000006">
    <property type="protein sequence ID" value="KAK7278154.1"/>
    <property type="molecule type" value="Genomic_DNA"/>
</dbReference>
<proteinExistence type="predicted"/>
<organism evidence="2 3">
    <name type="scientific">Clitoria ternatea</name>
    <name type="common">Butterfly pea</name>
    <dbReference type="NCBI Taxonomy" id="43366"/>
    <lineage>
        <taxon>Eukaryota</taxon>
        <taxon>Viridiplantae</taxon>
        <taxon>Streptophyta</taxon>
        <taxon>Embryophyta</taxon>
        <taxon>Tracheophyta</taxon>
        <taxon>Spermatophyta</taxon>
        <taxon>Magnoliopsida</taxon>
        <taxon>eudicotyledons</taxon>
        <taxon>Gunneridae</taxon>
        <taxon>Pentapetalae</taxon>
        <taxon>rosids</taxon>
        <taxon>fabids</taxon>
        <taxon>Fabales</taxon>
        <taxon>Fabaceae</taxon>
        <taxon>Papilionoideae</taxon>
        <taxon>50 kb inversion clade</taxon>
        <taxon>NPAAA clade</taxon>
        <taxon>indigoferoid/millettioid clade</taxon>
        <taxon>Phaseoleae</taxon>
        <taxon>Clitoria</taxon>
    </lineage>
</organism>
<sequence>MSSCSQSEMLVTCAGFFEQNILLSFLGLGCWCSKVSIYSLIQNSSRKISDVESNFLVTRERNSVRLVDPLLLDNAVTSVAPSFPGEVVPEEKGLFDGSDAGGLDSEGVVNKGVIRGEDGLRGVIRGRREEEGGVVGEGGERKERRMEKVRRSKK</sequence>
<evidence type="ECO:0000313" key="3">
    <source>
        <dbReference type="Proteomes" id="UP001359559"/>
    </source>
</evidence>
<evidence type="ECO:0000313" key="2">
    <source>
        <dbReference type="EMBL" id="KAK7278154.1"/>
    </source>
</evidence>
<gene>
    <name evidence="2" type="ORF">RJT34_23179</name>
</gene>
<name>A0AAN9IGY7_CLITE</name>
<evidence type="ECO:0000256" key="1">
    <source>
        <dbReference type="SAM" id="MobiDB-lite"/>
    </source>
</evidence>